<dbReference type="EMBL" id="BLWD01000001">
    <property type="protein sequence ID" value="GFN07488.1"/>
    <property type="molecule type" value="Genomic_DNA"/>
</dbReference>
<evidence type="ECO:0000313" key="2">
    <source>
        <dbReference type="Proteomes" id="UP000498740"/>
    </source>
</evidence>
<comment type="caution">
    <text evidence="1">The sequence shown here is derived from an EMBL/GenBank/DDBJ whole genome shotgun (WGS) entry which is preliminary data.</text>
</comment>
<protein>
    <submittedName>
        <fullName evidence="1">Uncharacterized protein</fullName>
    </submittedName>
</protein>
<proteinExistence type="predicted"/>
<organism evidence="1 2">
    <name type="scientific">Streptomyces microflavus</name>
    <name type="common">Streptomyces lipmanii</name>
    <dbReference type="NCBI Taxonomy" id="1919"/>
    <lineage>
        <taxon>Bacteria</taxon>
        <taxon>Bacillati</taxon>
        <taxon>Actinomycetota</taxon>
        <taxon>Actinomycetes</taxon>
        <taxon>Kitasatosporales</taxon>
        <taxon>Streptomycetaceae</taxon>
        <taxon>Streptomyces</taxon>
    </lineage>
</organism>
<dbReference type="Proteomes" id="UP000498740">
    <property type="component" value="Unassembled WGS sequence"/>
</dbReference>
<reference evidence="1 2" key="1">
    <citation type="submission" date="2020-05" db="EMBL/GenBank/DDBJ databases">
        <title>Whole genome shotgun sequence of Streptomyces microflavus NBRC 13062.</title>
        <authorList>
            <person name="Komaki H."/>
            <person name="Tamura T."/>
        </authorList>
    </citation>
    <scope>NUCLEOTIDE SEQUENCE [LARGE SCALE GENOMIC DNA]</scope>
    <source>
        <strain evidence="1 2">NBRC 13062</strain>
    </source>
</reference>
<accession>A0A7J0CYL1</accession>
<name>A0A7J0CYL1_STRMI</name>
<dbReference type="AlphaFoldDB" id="A0A7J0CYL1"/>
<gene>
    <name evidence="1" type="ORF">Smic_60440</name>
</gene>
<evidence type="ECO:0000313" key="1">
    <source>
        <dbReference type="EMBL" id="GFN07488.1"/>
    </source>
</evidence>
<sequence length="52" mass="5667">MATFPPDVKLPARWKVIGEVLNPSALPQVTVDGAPWTSKGGWDHFGAIEDTY</sequence>